<feature type="signal peptide" evidence="1">
    <location>
        <begin position="1"/>
        <end position="33"/>
    </location>
</feature>
<dbReference type="Proteomes" id="UP000256485">
    <property type="component" value="Unassembled WGS sequence"/>
</dbReference>
<comment type="caution">
    <text evidence="2">The sequence shown here is derived from an EMBL/GenBank/DDBJ whole genome shotgun (WGS) entry which is preliminary data.</text>
</comment>
<feature type="chain" id="PRO_5017823181" evidence="1">
    <location>
        <begin position="34"/>
        <end position="331"/>
    </location>
</feature>
<dbReference type="EMBL" id="QTUC01000001">
    <property type="protein sequence ID" value="REF36264.1"/>
    <property type="molecule type" value="Genomic_DNA"/>
</dbReference>
<dbReference type="OrthoDB" id="9800454at2"/>
<evidence type="ECO:0000256" key="1">
    <source>
        <dbReference type="SAM" id="SignalP"/>
    </source>
</evidence>
<gene>
    <name evidence="2" type="ORF">DFJ64_1670</name>
</gene>
<organism evidence="2 3">
    <name type="scientific">Thermasporomyces composti</name>
    <dbReference type="NCBI Taxonomy" id="696763"/>
    <lineage>
        <taxon>Bacteria</taxon>
        <taxon>Bacillati</taxon>
        <taxon>Actinomycetota</taxon>
        <taxon>Actinomycetes</taxon>
        <taxon>Propionibacteriales</taxon>
        <taxon>Nocardioidaceae</taxon>
        <taxon>Thermasporomyces</taxon>
    </lineage>
</organism>
<evidence type="ECO:0000313" key="3">
    <source>
        <dbReference type="Proteomes" id="UP000256485"/>
    </source>
</evidence>
<sequence length="331" mass="36937">MRRRLFVSAAAALPLAIPLAGLLTSTAVTPAHATGGRHLFDDRRFEHGFHLMPVVPSDVPRTVLDFGRPGGTPRWRLAEWWTRHSIADSPVRQYQAGSVPGLTFAGVGYESPAKRVIRGENGDLWLEAMASAEYERPHQAGEPWPHLLIEQVWGVEGVRLVDLAQLRFGLSVRVPRVVNRMTPDTYDPSLHAAQVTAYFTVQNRDVDSPDYGSLVWFGVPVFDNRYEIPPAYYAEDSGHTGQTNQFIATMPGSAFWRRGVGDGRWHTCSADLVPFMHHAFAVAQERGYLPHTRLDQLRITTFNLGWELPGTFDVALHLRPPRAIAVFDPGT</sequence>
<accession>A0A3D9VDM3</accession>
<dbReference type="AlphaFoldDB" id="A0A3D9VDM3"/>
<proteinExistence type="predicted"/>
<name>A0A3D9VDM3_THECX</name>
<protein>
    <submittedName>
        <fullName evidence="2">Uncharacterized protein</fullName>
    </submittedName>
</protein>
<dbReference type="RefSeq" id="WP_115849929.1">
    <property type="nucleotide sequence ID" value="NZ_QTUC01000001.1"/>
</dbReference>
<keyword evidence="3" id="KW-1185">Reference proteome</keyword>
<reference evidence="2 3" key="1">
    <citation type="submission" date="2018-08" db="EMBL/GenBank/DDBJ databases">
        <title>Sequencing the genomes of 1000 actinobacteria strains.</title>
        <authorList>
            <person name="Klenk H.-P."/>
        </authorList>
    </citation>
    <scope>NUCLEOTIDE SEQUENCE [LARGE SCALE GENOMIC DNA]</scope>
    <source>
        <strain evidence="2 3">DSM 22891</strain>
    </source>
</reference>
<keyword evidence="1" id="KW-0732">Signal</keyword>
<evidence type="ECO:0000313" key="2">
    <source>
        <dbReference type="EMBL" id="REF36264.1"/>
    </source>
</evidence>